<feature type="compositionally biased region" description="Basic and acidic residues" evidence="11">
    <location>
        <begin position="8"/>
        <end position="30"/>
    </location>
</feature>
<evidence type="ECO:0000256" key="3">
    <source>
        <dbReference type="ARBA" id="ARBA00022692"/>
    </source>
</evidence>
<gene>
    <name evidence="13" type="ORF">PaG_06149</name>
</gene>
<organism evidence="13 14">
    <name type="scientific">Moesziomyces aphidis</name>
    <name type="common">Pseudozyma aphidis</name>
    <dbReference type="NCBI Taxonomy" id="84754"/>
    <lineage>
        <taxon>Eukaryota</taxon>
        <taxon>Fungi</taxon>
        <taxon>Dikarya</taxon>
        <taxon>Basidiomycota</taxon>
        <taxon>Ustilaginomycotina</taxon>
        <taxon>Ustilaginomycetes</taxon>
        <taxon>Ustilaginales</taxon>
        <taxon>Ustilaginaceae</taxon>
        <taxon>Moesziomyces</taxon>
    </lineage>
</organism>
<evidence type="ECO:0000256" key="8">
    <source>
        <dbReference type="ARBA" id="ARBA00029556"/>
    </source>
</evidence>
<dbReference type="HOGENOM" id="CLU_068714_2_0_1"/>
<proteinExistence type="inferred from homology"/>
<comment type="caution">
    <text evidence="13">The sequence shown here is derived from an EMBL/GenBank/DDBJ whole genome shotgun (WGS) entry which is preliminary data.</text>
</comment>
<feature type="compositionally biased region" description="Polar residues" evidence="11">
    <location>
        <begin position="31"/>
        <end position="58"/>
    </location>
</feature>
<dbReference type="InterPro" id="IPR007653">
    <property type="entry name" value="SPC3"/>
</dbReference>
<dbReference type="GO" id="GO:0005787">
    <property type="term" value="C:signal peptidase complex"/>
    <property type="evidence" value="ECO:0007669"/>
    <property type="project" value="InterPro"/>
</dbReference>
<sequence length="262" mass="29153">MAGVDVRPSSRVDDLSSDRDGHRDGLDRSKASNQGPAAALQSWSATWPASESTRPAHTTNPPLSVWPWIAHLTMHSTLSRLNAVSALATTIVLVLVVLIDLASHSRHTPSGKLHINQLEVVRAKAAWHMDRNIQDFVQTSFTIDADFSPLFDWNTKQIFVSIAANYTSSKHSSNEVVIWDRILRSKNDAHIALNSATNKYGLREVGRSFAAIENATFTLKYNVMPKVGRLIYGNEYASAQIPIPKRQLLPNGDQPKVQRLYY</sequence>
<keyword evidence="4" id="KW-0256">Endoplasmic reticulum</keyword>
<feature type="transmembrane region" description="Helical" evidence="12">
    <location>
        <begin position="83"/>
        <end position="102"/>
    </location>
</feature>
<keyword evidence="7 12" id="KW-0472">Membrane</keyword>
<evidence type="ECO:0000256" key="9">
    <source>
        <dbReference type="ARBA" id="ARBA00033146"/>
    </source>
</evidence>
<evidence type="ECO:0000256" key="4">
    <source>
        <dbReference type="ARBA" id="ARBA00022824"/>
    </source>
</evidence>
<keyword evidence="3 12" id="KW-0812">Transmembrane</keyword>
<comment type="subcellular location">
    <subcellularLocation>
        <location evidence="1">Endoplasmic reticulum membrane</location>
        <topology evidence="1">Single-pass type II membrane protein</topology>
    </subcellularLocation>
</comment>
<keyword evidence="14" id="KW-1185">Reference proteome</keyword>
<evidence type="ECO:0000256" key="6">
    <source>
        <dbReference type="ARBA" id="ARBA00022989"/>
    </source>
</evidence>
<dbReference type="GO" id="GO:0006465">
    <property type="term" value="P:signal peptide processing"/>
    <property type="evidence" value="ECO:0007669"/>
    <property type="project" value="InterPro"/>
</dbReference>
<feature type="region of interest" description="Disordered" evidence="11">
    <location>
        <begin position="1"/>
        <end position="58"/>
    </location>
</feature>
<keyword evidence="5" id="KW-0735">Signal-anchor</keyword>
<evidence type="ECO:0000256" key="2">
    <source>
        <dbReference type="ARBA" id="ARBA00009289"/>
    </source>
</evidence>
<dbReference type="AlphaFoldDB" id="W3VE70"/>
<dbReference type="PANTHER" id="PTHR12804:SF0">
    <property type="entry name" value="SIGNAL PEPTIDASE COMPLEX SUBUNIT 3"/>
    <property type="match status" value="1"/>
</dbReference>
<comment type="similarity">
    <text evidence="2">Belongs to the SPCS3 family.</text>
</comment>
<dbReference type="EMBL" id="AWNI01000040">
    <property type="protein sequence ID" value="ETS59844.1"/>
    <property type="molecule type" value="Genomic_DNA"/>
</dbReference>
<dbReference type="GO" id="GO:0045047">
    <property type="term" value="P:protein targeting to ER"/>
    <property type="evidence" value="ECO:0007669"/>
    <property type="project" value="TreeGrafter"/>
</dbReference>
<evidence type="ECO:0000256" key="11">
    <source>
        <dbReference type="SAM" id="MobiDB-lite"/>
    </source>
</evidence>
<reference evidence="13 14" key="1">
    <citation type="journal article" date="2014" name="Genome Announc.">
        <title>Genome sequence of the basidiomycetous fungus Pseudozyma aphidis DSM70725, an efficient producer of biosurfactant mannosylerythritol lipids.</title>
        <authorList>
            <person name="Lorenz S."/>
            <person name="Guenther M."/>
            <person name="Grumaz C."/>
            <person name="Rupp S."/>
            <person name="Zibek S."/>
            <person name="Sohn K."/>
        </authorList>
    </citation>
    <scope>NUCLEOTIDE SEQUENCE [LARGE SCALE GENOMIC DNA]</scope>
    <source>
        <strain evidence="14">ATCC 32657 / CBS 517.83 / DSM 70725 / JCM 10318 / NBRC 10182 / NRRL Y-7954 / St-0401</strain>
    </source>
</reference>
<dbReference type="Pfam" id="PF04573">
    <property type="entry name" value="SPC22"/>
    <property type="match status" value="1"/>
</dbReference>
<evidence type="ECO:0000256" key="12">
    <source>
        <dbReference type="SAM" id="Phobius"/>
    </source>
</evidence>
<evidence type="ECO:0000256" key="10">
    <source>
        <dbReference type="ARBA" id="ARBA00045670"/>
    </source>
</evidence>
<accession>W3VE70</accession>
<keyword evidence="6 12" id="KW-1133">Transmembrane helix</keyword>
<protein>
    <recommendedName>
        <fullName evidence="8">Signal peptidase complex subunit 3</fullName>
    </recommendedName>
    <alternativeName>
        <fullName evidence="9">Microsomal signal peptidase subunit 3</fullName>
    </alternativeName>
</protein>
<comment type="function">
    <text evidence="10">Essential component of the signal peptidase complex (SPC) which catalyzes the cleavage of N-terminal signal sequences from nascent proteins as they are translocated into the lumen of the endoplasmic reticulum. Essential for the SPC catalytic activity, possibly by stabilizing and positioning the active center of the complex close to the lumenal surface. Essential for viability.</text>
</comment>
<evidence type="ECO:0000256" key="7">
    <source>
        <dbReference type="ARBA" id="ARBA00023136"/>
    </source>
</evidence>
<evidence type="ECO:0000256" key="1">
    <source>
        <dbReference type="ARBA" id="ARBA00004648"/>
    </source>
</evidence>
<evidence type="ECO:0000313" key="14">
    <source>
        <dbReference type="Proteomes" id="UP000019462"/>
    </source>
</evidence>
<dbReference type="PANTHER" id="PTHR12804">
    <property type="entry name" value="MICROSOMAL SIGNAL PEPTIDASE 23 KD SUBUNIT SPC22/23"/>
    <property type="match status" value="1"/>
</dbReference>
<dbReference type="Proteomes" id="UP000019462">
    <property type="component" value="Unassembled WGS sequence"/>
</dbReference>
<evidence type="ECO:0000256" key="5">
    <source>
        <dbReference type="ARBA" id="ARBA00022968"/>
    </source>
</evidence>
<evidence type="ECO:0000313" key="13">
    <source>
        <dbReference type="EMBL" id="ETS59844.1"/>
    </source>
</evidence>
<name>W3VE70_MOEAP</name>
<dbReference type="OrthoDB" id="10261524at2759"/>